<dbReference type="AlphaFoldDB" id="A0A482W8W4"/>
<keyword evidence="1" id="KW-0418">Kinase</keyword>
<name>A0A482W8W4_ASBVE</name>
<feature type="non-terminal residue" evidence="1">
    <location>
        <position position="95"/>
    </location>
</feature>
<dbReference type="Proteomes" id="UP000292052">
    <property type="component" value="Unassembled WGS sequence"/>
</dbReference>
<dbReference type="InterPro" id="IPR011009">
    <property type="entry name" value="Kinase-like_dom_sf"/>
</dbReference>
<evidence type="ECO:0000313" key="2">
    <source>
        <dbReference type="Proteomes" id="UP000292052"/>
    </source>
</evidence>
<dbReference type="OrthoDB" id="190089at2759"/>
<accession>A0A482W8W4</accession>
<dbReference type="PANTHER" id="PTHR11012">
    <property type="entry name" value="PROTEIN KINASE-LIKE DOMAIN-CONTAINING"/>
    <property type="match status" value="1"/>
</dbReference>
<dbReference type="Pfam" id="PF02958">
    <property type="entry name" value="EcKL"/>
    <property type="match status" value="1"/>
</dbReference>
<comment type="caution">
    <text evidence="1">The sequence shown here is derived from an EMBL/GenBank/DDBJ whole genome shotgun (WGS) entry which is preliminary data.</text>
</comment>
<dbReference type="GO" id="GO:0016301">
    <property type="term" value="F:kinase activity"/>
    <property type="evidence" value="ECO:0007669"/>
    <property type="project" value="UniProtKB-KW"/>
</dbReference>
<gene>
    <name evidence="1" type="ORF">BDFB_011888</name>
</gene>
<protein>
    <submittedName>
        <fullName evidence="1">EcKinase and/or APH domain containing protein</fullName>
    </submittedName>
</protein>
<organism evidence="1 2">
    <name type="scientific">Asbolus verrucosus</name>
    <name type="common">Desert ironclad beetle</name>
    <dbReference type="NCBI Taxonomy" id="1661398"/>
    <lineage>
        <taxon>Eukaryota</taxon>
        <taxon>Metazoa</taxon>
        <taxon>Ecdysozoa</taxon>
        <taxon>Arthropoda</taxon>
        <taxon>Hexapoda</taxon>
        <taxon>Insecta</taxon>
        <taxon>Pterygota</taxon>
        <taxon>Neoptera</taxon>
        <taxon>Endopterygota</taxon>
        <taxon>Coleoptera</taxon>
        <taxon>Polyphaga</taxon>
        <taxon>Cucujiformia</taxon>
        <taxon>Tenebrionidae</taxon>
        <taxon>Pimeliinae</taxon>
        <taxon>Asbolus</taxon>
    </lineage>
</organism>
<sequence>MIDFIQDIQEKFNKSKENLIRSQEVERLEEVRFNKEEIKYIVSDMLFEDPQHHVILHDDCWTNNFMFKYEEDFNKPTDIYIIDWQCSGIGSPVID</sequence>
<dbReference type="InterPro" id="IPR004119">
    <property type="entry name" value="EcKL"/>
</dbReference>
<dbReference type="PANTHER" id="PTHR11012:SF30">
    <property type="entry name" value="PROTEIN KINASE-LIKE DOMAIN-CONTAINING"/>
    <property type="match status" value="1"/>
</dbReference>
<keyword evidence="2" id="KW-1185">Reference proteome</keyword>
<dbReference type="Gene3D" id="3.90.1200.10">
    <property type="match status" value="1"/>
</dbReference>
<dbReference type="EMBL" id="QDEB01015587">
    <property type="protein sequence ID" value="RZC41631.1"/>
    <property type="molecule type" value="Genomic_DNA"/>
</dbReference>
<proteinExistence type="predicted"/>
<keyword evidence="1" id="KW-0808">Transferase</keyword>
<reference evidence="1 2" key="1">
    <citation type="submission" date="2017-03" db="EMBL/GenBank/DDBJ databases">
        <title>Genome of the blue death feigning beetle - Asbolus verrucosus.</title>
        <authorList>
            <person name="Rider S.D."/>
        </authorList>
    </citation>
    <scope>NUCLEOTIDE SEQUENCE [LARGE SCALE GENOMIC DNA]</scope>
    <source>
        <strain evidence="1">Butters</strain>
        <tissue evidence="1">Head and leg muscle</tissue>
    </source>
</reference>
<evidence type="ECO:0000313" key="1">
    <source>
        <dbReference type="EMBL" id="RZC41631.1"/>
    </source>
</evidence>
<dbReference type="SUPFAM" id="SSF56112">
    <property type="entry name" value="Protein kinase-like (PK-like)"/>
    <property type="match status" value="1"/>
</dbReference>